<reference evidence="2 3" key="1">
    <citation type="journal article" date="2019" name="Commun. Biol.">
        <title>The bagworm genome reveals a unique fibroin gene that provides high tensile strength.</title>
        <authorList>
            <person name="Kono N."/>
            <person name="Nakamura H."/>
            <person name="Ohtoshi R."/>
            <person name="Tomita M."/>
            <person name="Numata K."/>
            <person name="Arakawa K."/>
        </authorList>
    </citation>
    <scope>NUCLEOTIDE SEQUENCE [LARGE SCALE GENOMIC DNA]</scope>
</reference>
<evidence type="ECO:0000313" key="3">
    <source>
        <dbReference type="Proteomes" id="UP000299102"/>
    </source>
</evidence>
<sequence>MGSKYDVAGSESEVVESATRTGLTTKSISTIQRKTKDKEIYFMSTRGRGRAKLPVDAALEFAMINGHEKMEIIVIVGAGAE</sequence>
<dbReference type="EMBL" id="BGZK01000448">
    <property type="protein sequence ID" value="GBP44206.1"/>
    <property type="molecule type" value="Genomic_DNA"/>
</dbReference>
<accession>A0A4C1VY54</accession>
<organism evidence="2 3">
    <name type="scientific">Eumeta variegata</name>
    <name type="common">Bagworm moth</name>
    <name type="synonym">Eumeta japonica</name>
    <dbReference type="NCBI Taxonomy" id="151549"/>
    <lineage>
        <taxon>Eukaryota</taxon>
        <taxon>Metazoa</taxon>
        <taxon>Ecdysozoa</taxon>
        <taxon>Arthropoda</taxon>
        <taxon>Hexapoda</taxon>
        <taxon>Insecta</taxon>
        <taxon>Pterygota</taxon>
        <taxon>Neoptera</taxon>
        <taxon>Endopterygota</taxon>
        <taxon>Lepidoptera</taxon>
        <taxon>Glossata</taxon>
        <taxon>Ditrysia</taxon>
        <taxon>Tineoidea</taxon>
        <taxon>Psychidae</taxon>
        <taxon>Oiketicinae</taxon>
        <taxon>Eumeta</taxon>
    </lineage>
</organism>
<keyword evidence="3" id="KW-1185">Reference proteome</keyword>
<comment type="caution">
    <text evidence="2">The sequence shown here is derived from an EMBL/GenBank/DDBJ whole genome shotgun (WGS) entry which is preliminary data.</text>
</comment>
<dbReference type="Proteomes" id="UP000299102">
    <property type="component" value="Unassembled WGS sequence"/>
</dbReference>
<feature type="region of interest" description="Disordered" evidence="1">
    <location>
        <begin position="1"/>
        <end position="21"/>
    </location>
</feature>
<proteinExistence type="predicted"/>
<gene>
    <name evidence="2" type="ORF">EVAR_31650_1</name>
</gene>
<evidence type="ECO:0000313" key="2">
    <source>
        <dbReference type="EMBL" id="GBP44206.1"/>
    </source>
</evidence>
<protein>
    <submittedName>
        <fullName evidence="2">Uncharacterized protein</fullName>
    </submittedName>
</protein>
<evidence type="ECO:0000256" key="1">
    <source>
        <dbReference type="SAM" id="MobiDB-lite"/>
    </source>
</evidence>
<dbReference type="AlphaFoldDB" id="A0A4C1VY54"/>
<name>A0A4C1VY54_EUMVA</name>